<dbReference type="AlphaFoldDB" id="Q2L0D5"/>
<sequence>MITLRPAAARGHANHGWLDSHHSFSFANYYDPAHMGFGPLRVINDDRIAAGRGFGTHGHRDMEIITYVLEGAVAHKDSMGSGSTIRPGDLQRMSAGRGVLHSEFNPQPDAATHLLQIWIEPDVTGIEPEYEQKTFDDASKRGRLCQMASPDGAEESLRIHQNARLYAGLFDGAEQASLTLAAGRRAWVQVARGSLTVNGHALQAGDGMALVAEDAVHLRDGDGAEVLVFDLP</sequence>
<evidence type="ECO:0000313" key="7">
    <source>
        <dbReference type="Proteomes" id="UP000001977"/>
    </source>
</evidence>
<reference evidence="6 7" key="1">
    <citation type="journal article" date="2006" name="J. Bacteriol.">
        <title>Comparison of the genome sequence of the poultry pathogen Bordetella avium with those of B. bronchiseptica, B. pertussis, and B. parapertussis reveals extensive diversity in surface structures associated with host interaction.</title>
        <authorList>
            <person name="Sebaihia M."/>
            <person name="Preston A."/>
            <person name="Maskell D.J."/>
            <person name="Kuzmiak H."/>
            <person name="Connell T.D."/>
            <person name="King N.D."/>
            <person name="Orndorff P.E."/>
            <person name="Miyamoto D.M."/>
            <person name="Thomson N.R."/>
            <person name="Harris D."/>
            <person name="Goble A."/>
            <person name="Lord A."/>
            <person name="Murphy L."/>
            <person name="Quail M.A."/>
            <person name="Rutter S."/>
            <person name="Squares R."/>
            <person name="Squares S."/>
            <person name="Woodward J."/>
            <person name="Parkhill J."/>
            <person name="Temple L.M."/>
        </authorList>
    </citation>
    <scope>NUCLEOTIDE SEQUENCE [LARGE SCALE GENOMIC DNA]</scope>
    <source>
        <strain evidence="6 7">197N</strain>
    </source>
</reference>
<gene>
    <name evidence="6" type="ordered locus">BAV1927</name>
</gene>
<keyword evidence="2" id="KW-0479">Metal-binding</keyword>
<dbReference type="KEGG" id="bav:BAV1927"/>
<feature type="domain" description="Quercetin 2,3-dioxygenase C-terminal cupin" evidence="5">
    <location>
        <begin position="147"/>
        <end position="231"/>
    </location>
</feature>
<feature type="domain" description="Pirin N-terminal" evidence="4">
    <location>
        <begin position="9"/>
        <end position="119"/>
    </location>
</feature>
<protein>
    <submittedName>
        <fullName evidence="6">Pirin-like protein</fullName>
    </submittedName>
</protein>
<dbReference type="RefSeq" id="WP_012417595.1">
    <property type="nucleotide sequence ID" value="NC_010645.1"/>
</dbReference>
<dbReference type="PANTHER" id="PTHR43212">
    <property type="entry name" value="QUERCETIN 2,3-DIOXYGENASE"/>
    <property type="match status" value="1"/>
</dbReference>
<dbReference type="Pfam" id="PF02678">
    <property type="entry name" value="Pirin"/>
    <property type="match status" value="1"/>
</dbReference>
<feature type="binding site" evidence="2">
    <location>
        <position position="101"/>
    </location>
    <ligand>
        <name>Fe cation</name>
        <dbReference type="ChEBI" id="CHEBI:24875"/>
    </ligand>
</feature>
<evidence type="ECO:0000256" key="1">
    <source>
        <dbReference type="ARBA" id="ARBA00008416"/>
    </source>
</evidence>
<feature type="binding site" evidence="2">
    <location>
        <position position="59"/>
    </location>
    <ligand>
        <name>Fe cation</name>
        <dbReference type="ChEBI" id="CHEBI:24875"/>
    </ligand>
</feature>
<feature type="binding site" evidence="2">
    <location>
        <position position="57"/>
    </location>
    <ligand>
        <name>Fe cation</name>
        <dbReference type="ChEBI" id="CHEBI:24875"/>
    </ligand>
</feature>
<evidence type="ECO:0000256" key="3">
    <source>
        <dbReference type="RuleBase" id="RU003457"/>
    </source>
</evidence>
<dbReference type="EMBL" id="AM167904">
    <property type="protein sequence ID" value="CAJ49536.1"/>
    <property type="molecule type" value="Genomic_DNA"/>
</dbReference>
<dbReference type="CDD" id="cd20311">
    <property type="entry name" value="cupin_Yhhw_C"/>
    <property type="match status" value="1"/>
</dbReference>
<dbReference type="InterPro" id="IPR014710">
    <property type="entry name" value="RmlC-like_jellyroll"/>
</dbReference>
<evidence type="ECO:0000259" key="5">
    <source>
        <dbReference type="Pfam" id="PF17954"/>
    </source>
</evidence>
<dbReference type="PANTHER" id="PTHR43212:SF3">
    <property type="entry name" value="QUERCETIN 2,3-DIOXYGENASE"/>
    <property type="match status" value="1"/>
</dbReference>
<accession>Q2L0D5</accession>
<dbReference type="PIRSF" id="PIRSF006232">
    <property type="entry name" value="Pirin"/>
    <property type="match status" value="1"/>
</dbReference>
<dbReference type="OrthoDB" id="321327at2"/>
<evidence type="ECO:0000256" key="2">
    <source>
        <dbReference type="PIRSR" id="PIRSR006232-1"/>
    </source>
</evidence>
<dbReference type="InterPro" id="IPR041602">
    <property type="entry name" value="Quercetinase_C"/>
</dbReference>
<dbReference type="InterPro" id="IPR003829">
    <property type="entry name" value="Pirin_N_dom"/>
</dbReference>
<dbReference type="CDD" id="cd02910">
    <property type="entry name" value="cupin_Yhhw_N"/>
    <property type="match status" value="1"/>
</dbReference>
<dbReference type="HOGENOM" id="CLU_064194_2_2_4"/>
<feature type="binding site" evidence="2">
    <location>
        <position position="103"/>
    </location>
    <ligand>
        <name>Fe cation</name>
        <dbReference type="ChEBI" id="CHEBI:24875"/>
    </ligand>
</feature>
<keyword evidence="2" id="KW-0408">Iron</keyword>
<dbReference type="GeneID" id="92935011"/>
<proteinExistence type="inferred from homology"/>
<keyword evidence="7" id="KW-1185">Reference proteome</keyword>
<evidence type="ECO:0000313" key="6">
    <source>
        <dbReference type="EMBL" id="CAJ49536.1"/>
    </source>
</evidence>
<dbReference type="Pfam" id="PF17954">
    <property type="entry name" value="Pirin_C_2"/>
    <property type="match status" value="1"/>
</dbReference>
<dbReference type="Gene3D" id="2.60.120.10">
    <property type="entry name" value="Jelly Rolls"/>
    <property type="match status" value="2"/>
</dbReference>
<dbReference type="GO" id="GO:0046872">
    <property type="term" value="F:metal ion binding"/>
    <property type="evidence" value="ECO:0007669"/>
    <property type="project" value="UniProtKB-KW"/>
</dbReference>
<comment type="cofactor">
    <cofactor evidence="2">
        <name>Fe cation</name>
        <dbReference type="ChEBI" id="CHEBI:24875"/>
    </cofactor>
    <text evidence="2">Binds 1 Fe cation per subunit.</text>
</comment>
<dbReference type="STRING" id="360910.BAV1927"/>
<name>Q2L0D5_BORA1</name>
<comment type="similarity">
    <text evidence="1 3">Belongs to the pirin family.</text>
</comment>
<dbReference type="eggNOG" id="COG1741">
    <property type="taxonomic scope" value="Bacteria"/>
</dbReference>
<dbReference type="Proteomes" id="UP000001977">
    <property type="component" value="Chromosome"/>
</dbReference>
<dbReference type="InterPro" id="IPR011051">
    <property type="entry name" value="RmlC_Cupin_sf"/>
</dbReference>
<evidence type="ECO:0000259" key="4">
    <source>
        <dbReference type="Pfam" id="PF02678"/>
    </source>
</evidence>
<dbReference type="SUPFAM" id="SSF51182">
    <property type="entry name" value="RmlC-like cupins"/>
    <property type="match status" value="1"/>
</dbReference>
<dbReference type="InterPro" id="IPR012093">
    <property type="entry name" value="Pirin"/>
</dbReference>
<organism evidence="6 7">
    <name type="scientific">Bordetella avium (strain 197N)</name>
    <dbReference type="NCBI Taxonomy" id="360910"/>
    <lineage>
        <taxon>Bacteria</taxon>
        <taxon>Pseudomonadati</taxon>
        <taxon>Pseudomonadota</taxon>
        <taxon>Betaproteobacteria</taxon>
        <taxon>Burkholderiales</taxon>
        <taxon>Alcaligenaceae</taxon>
        <taxon>Bordetella</taxon>
    </lineage>
</organism>